<evidence type="ECO:0000256" key="3">
    <source>
        <dbReference type="ARBA" id="ARBA00022840"/>
    </source>
</evidence>
<feature type="domain" description="Asn/Gln amidotransferase" evidence="8">
    <location>
        <begin position="1"/>
        <end position="99"/>
    </location>
</feature>
<dbReference type="PANTHER" id="PTHR11659:SF0">
    <property type="entry name" value="GLUTAMYL-TRNA(GLN) AMIDOTRANSFERASE SUBUNIT B, MITOCHONDRIAL"/>
    <property type="match status" value="1"/>
</dbReference>
<dbReference type="VEuPathDB" id="VectorBase:PPAPM1_001162"/>
<accession>A0A1B0DI53</accession>
<keyword evidence="2" id="KW-0547">Nucleotide-binding</keyword>
<dbReference type="EMBL" id="AJVK01034272">
    <property type="status" value="NOT_ANNOTATED_CDS"/>
    <property type="molecule type" value="Genomic_DNA"/>
</dbReference>
<protein>
    <recommendedName>
        <fullName evidence="8">Asn/Gln amidotransferase domain-containing protein</fullName>
    </recommendedName>
</protein>
<evidence type="ECO:0000256" key="5">
    <source>
        <dbReference type="ARBA" id="ARBA00022946"/>
    </source>
</evidence>
<dbReference type="GO" id="GO:0032543">
    <property type="term" value="P:mitochondrial translation"/>
    <property type="evidence" value="ECO:0007669"/>
    <property type="project" value="TreeGrafter"/>
</dbReference>
<comment type="catalytic activity">
    <reaction evidence="6">
        <text>L-aspartyl-tRNA(Asn) + L-glutamine + ATP + H2O = L-asparaginyl-tRNA(Asn) + L-glutamate + ADP + phosphate + 2 H(+)</text>
        <dbReference type="Rhea" id="RHEA:14513"/>
        <dbReference type="Rhea" id="RHEA-COMP:9674"/>
        <dbReference type="Rhea" id="RHEA-COMP:9677"/>
        <dbReference type="ChEBI" id="CHEBI:15377"/>
        <dbReference type="ChEBI" id="CHEBI:15378"/>
        <dbReference type="ChEBI" id="CHEBI:29985"/>
        <dbReference type="ChEBI" id="CHEBI:30616"/>
        <dbReference type="ChEBI" id="CHEBI:43474"/>
        <dbReference type="ChEBI" id="CHEBI:58359"/>
        <dbReference type="ChEBI" id="CHEBI:78515"/>
        <dbReference type="ChEBI" id="CHEBI:78516"/>
        <dbReference type="ChEBI" id="CHEBI:456216"/>
    </reaction>
</comment>
<dbReference type="GO" id="GO:0070681">
    <property type="term" value="P:glutaminyl-tRNAGln biosynthesis via transamidation"/>
    <property type="evidence" value="ECO:0007669"/>
    <property type="project" value="TreeGrafter"/>
</dbReference>
<evidence type="ECO:0000313" key="9">
    <source>
        <dbReference type="EnsemblMetazoa" id="PPAI007837-PA"/>
    </source>
</evidence>
<dbReference type="InterPro" id="IPR018027">
    <property type="entry name" value="Asn/Gln_amidotransferase"/>
</dbReference>
<dbReference type="InterPro" id="IPR023168">
    <property type="entry name" value="GatB_Yqey_C_2"/>
</dbReference>
<name>A0A1B0DI53_PHLPP</name>
<dbReference type="Gene3D" id="1.10.10.410">
    <property type="match status" value="1"/>
</dbReference>
<evidence type="ECO:0000259" key="8">
    <source>
        <dbReference type="SMART" id="SM00845"/>
    </source>
</evidence>
<evidence type="ECO:0000256" key="2">
    <source>
        <dbReference type="ARBA" id="ARBA00022741"/>
    </source>
</evidence>
<dbReference type="FunFam" id="1.10.10.410:FF:000001">
    <property type="entry name" value="Aspartyl/glutamyl-tRNA(Asn/Gln) amidotransferase subunit B"/>
    <property type="match status" value="1"/>
</dbReference>
<dbReference type="VEuPathDB" id="VectorBase:PPAI007837"/>
<evidence type="ECO:0000256" key="1">
    <source>
        <dbReference type="ARBA" id="ARBA00022598"/>
    </source>
</evidence>
<dbReference type="SUPFAM" id="SSF89095">
    <property type="entry name" value="GatB/YqeY motif"/>
    <property type="match status" value="1"/>
</dbReference>
<keyword evidence="10" id="KW-1185">Reference proteome</keyword>
<dbReference type="Pfam" id="PF02637">
    <property type="entry name" value="GatB_Yqey"/>
    <property type="match status" value="1"/>
</dbReference>
<keyword evidence="4" id="KW-0648">Protein biosynthesis</keyword>
<dbReference type="GO" id="GO:0005524">
    <property type="term" value="F:ATP binding"/>
    <property type="evidence" value="ECO:0007669"/>
    <property type="project" value="UniProtKB-KW"/>
</dbReference>
<dbReference type="InterPro" id="IPR017959">
    <property type="entry name" value="Asn/Gln-tRNA_amidoTrfase_suB/E"/>
</dbReference>
<organism evidence="9 10">
    <name type="scientific">Phlebotomus papatasi</name>
    <name type="common">Sandfly</name>
    <dbReference type="NCBI Taxonomy" id="29031"/>
    <lineage>
        <taxon>Eukaryota</taxon>
        <taxon>Metazoa</taxon>
        <taxon>Ecdysozoa</taxon>
        <taxon>Arthropoda</taxon>
        <taxon>Hexapoda</taxon>
        <taxon>Insecta</taxon>
        <taxon>Pterygota</taxon>
        <taxon>Neoptera</taxon>
        <taxon>Endopterygota</taxon>
        <taxon>Diptera</taxon>
        <taxon>Nematocera</taxon>
        <taxon>Psychodoidea</taxon>
        <taxon>Psychodidae</taxon>
        <taxon>Phlebotomus</taxon>
        <taxon>Phlebotomus</taxon>
    </lineage>
</organism>
<dbReference type="GO" id="GO:0005739">
    <property type="term" value="C:mitochondrion"/>
    <property type="evidence" value="ECO:0007669"/>
    <property type="project" value="TreeGrafter"/>
</dbReference>
<dbReference type="SMART" id="SM00845">
    <property type="entry name" value="GatB_Yqey"/>
    <property type="match status" value="1"/>
</dbReference>
<dbReference type="GO" id="GO:0050567">
    <property type="term" value="F:glutaminyl-tRNA synthase (glutamine-hydrolyzing) activity"/>
    <property type="evidence" value="ECO:0007669"/>
    <property type="project" value="TreeGrafter"/>
</dbReference>
<dbReference type="Proteomes" id="UP000092462">
    <property type="component" value="Unassembled WGS sequence"/>
</dbReference>
<dbReference type="EnsemblMetazoa" id="PPAI007837-RA">
    <property type="protein sequence ID" value="PPAI007837-PA"/>
    <property type="gene ID" value="PPAI007837"/>
</dbReference>
<evidence type="ECO:0000256" key="4">
    <source>
        <dbReference type="ARBA" id="ARBA00022917"/>
    </source>
</evidence>
<dbReference type="GO" id="GO:0030956">
    <property type="term" value="C:glutamyl-tRNA(Gln) amidotransferase complex"/>
    <property type="evidence" value="ECO:0007669"/>
    <property type="project" value="TreeGrafter"/>
</dbReference>
<reference evidence="9" key="1">
    <citation type="submission" date="2022-08" db="UniProtKB">
        <authorList>
            <consortium name="EnsemblMetazoa"/>
        </authorList>
    </citation>
    <scope>IDENTIFICATION</scope>
    <source>
        <strain evidence="9">Israel</strain>
    </source>
</reference>
<dbReference type="AlphaFoldDB" id="A0A1B0DI53"/>
<dbReference type="PANTHER" id="PTHR11659">
    <property type="entry name" value="GLUTAMYL-TRNA GLN AMIDOTRANSFERASE SUBUNIT B MITOCHONDRIAL AND PROKARYOTIC PET112-RELATED"/>
    <property type="match status" value="1"/>
</dbReference>
<comment type="catalytic activity">
    <reaction evidence="7">
        <text>L-glutamyl-tRNA(Gln) + L-glutamine + ATP + H2O = L-glutaminyl-tRNA(Gln) + L-glutamate + ADP + phosphate + H(+)</text>
        <dbReference type="Rhea" id="RHEA:17521"/>
        <dbReference type="Rhea" id="RHEA-COMP:9681"/>
        <dbReference type="Rhea" id="RHEA-COMP:9684"/>
        <dbReference type="ChEBI" id="CHEBI:15377"/>
        <dbReference type="ChEBI" id="CHEBI:15378"/>
        <dbReference type="ChEBI" id="CHEBI:29985"/>
        <dbReference type="ChEBI" id="CHEBI:30616"/>
        <dbReference type="ChEBI" id="CHEBI:43474"/>
        <dbReference type="ChEBI" id="CHEBI:58359"/>
        <dbReference type="ChEBI" id="CHEBI:78520"/>
        <dbReference type="ChEBI" id="CHEBI:78521"/>
        <dbReference type="ChEBI" id="CHEBI:456216"/>
    </reaction>
</comment>
<dbReference type="InterPro" id="IPR003789">
    <property type="entry name" value="Asn/Gln_tRNA_amidoTrase-B-like"/>
</dbReference>
<keyword evidence="3" id="KW-0067">ATP-binding</keyword>
<proteinExistence type="predicted"/>
<keyword evidence="1" id="KW-0436">Ligase</keyword>
<evidence type="ECO:0000256" key="6">
    <source>
        <dbReference type="ARBA" id="ARBA00047380"/>
    </source>
</evidence>
<keyword evidence="5" id="KW-0809">Transit peptide</keyword>
<sequence length="100" mass="11189">MLHQGEVNLQITRLILQELFQNPSECPNNVAESKNWKQISDEGEIEKICEATLAANPKLVAAYRGGKTKVFYAIVGEVAKSTENRANMSIVVEKLKKMLK</sequence>
<evidence type="ECO:0000313" key="10">
    <source>
        <dbReference type="Proteomes" id="UP000092462"/>
    </source>
</evidence>
<evidence type="ECO:0000256" key="7">
    <source>
        <dbReference type="ARBA" id="ARBA00047913"/>
    </source>
</evidence>